<protein>
    <submittedName>
        <fullName evidence="2">Uncharacterized protein</fullName>
    </submittedName>
</protein>
<feature type="region of interest" description="Disordered" evidence="1">
    <location>
        <begin position="210"/>
        <end position="230"/>
    </location>
</feature>
<organism evidence="2 3">
    <name type="scientific">Gloeophyllum trabeum (strain ATCC 11539 / FP-39264 / Madison 617)</name>
    <name type="common">Brown rot fungus</name>
    <dbReference type="NCBI Taxonomy" id="670483"/>
    <lineage>
        <taxon>Eukaryota</taxon>
        <taxon>Fungi</taxon>
        <taxon>Dikarya</taxon>
        <taxon>Basidiomycota</taxon>
        <taxon>Agaricomycotina</taxon>
        <taxon>Agaricomycetes</taxon>
        <taxon>Gloeophyllales</taxon>
        <taxon>Gloeophyllaceae</taxon>
        <taxon>Gloeophyllum</taxon>
    </lineage>
</organism>
<gene>
    <name evidence="2" type="ORF">GLOTRDRAFT_95273</name>
</gene>
<evidence type="ECO:0000313" key="2">
    <source>
        <dbReference type="EMBL" id="EPQ53293.1"/>
    </source>
</evidence>
<dbReference type="HOGENOM" id="CLU_767375_0_0_1"/>
<feature type="region of interest" description="Disordered" evidence="1">
    <location>
        <begin position="83"/>
        <end position="123"/>
    </location>
</feature>
<accession>S7Q0M3</accession>
<dbReference type="GeneID" id="19309698"/>
<feature type="compositionally biased region" description="Polar residues" evidence="1">
    <location>
        <begin position="85"/>
        <end position="100"/>
    </location>
</feature>
<feature type="region of interest" description="Disordered" evidence="1">
    <location>
        <begin position="341"/>
        <end position="361"/>
    </location>
</feature>
<reference evidence="2 3" key="1">
    <citation type="journal article" date="2012" name="Science">
        <title>The Paleozoic origin of enzymatic lignin decomposition reconstructed from 31 fungal genomes.</title>
        <authorList>
            <person name="Floudas D."/>
            <person name="Binder M."/>
            <person name="Riley R."/>
            <person name="Barry K."/>
            <person name="Blanchette R.A."/>
            <person name="Henrissat B."/>
            <person name="Martinez A.T."/>
            <person name="Otillar R."/>
            <person name="Spatafora J.W."/>
            <person name="Yadav J.S."/>
            <person name="Aerts A."/>
            <person name="Benoit I."/>
            <person name="Boyd A."/>
            <person name="Carlson A."/>
            <person name="Copeland A."/>
            <person name="Coutinho P.M."/>
            <person name="de Vries R.P."/>
            <person name="Ferreira P."/>
            <person name="Findley K."/>
            <person name="Foster B."/>
            <person name="Gaskell J."/>
            <person name="Glotzer D."/>
            <person name="Gorecki P."/>
            <person name="Heitman J."/>
            <person name="Hesse C."/>
            <person name="Hori C."/>
            <person name="Igarashi K."/>
            <person name="Jurgens J.A."/>
            <person name="Kallen N."/>
            <person name="Kersten P."/>
            <person name="Kohler A."/>
            <person name="Kuees U."/>
            <person name="Kumar T.K.A."/>
            <person name="Kuo A."/>
            <person name="LaButti K."/>
            <person name="Larrondo L.F."/>
            <person name="Lindquist E."/>
            <person name="Ling A."/>
            <person name="Lombard V."/>
            <person name="Lucas S."/>
            <person name="Lundell T."/>
            <person name="Martin R."/>
            <person name="McLaughlin D.J."/>
            <person name="Morgenstern I."/>
            <person name="Morin E."/>
            <person name="Murat C."/>
            <person name="Nagy L.G."/>
            <person name="Nolan M."/>
            <person name="Ohm R.A."/>
            <person name="Patyshakuliyeva A."/>
            <person name="Rokas A."/>
            <person name="Ruiz-Duenas F.J."/>
            <person name="Sabat G."/>
            <person name="Salamov A."/>
            <person name="Samejima M."/>
            <person name="Schmutz J."/>
            <person name="Slot J.C."/>
            <person name="St John F."/>
            <person name="Stenlid J."/>
            <person name="Sun H."/>
            <person name="Sun S."/>
            <person name="Syed K."/>
            <person name="Tsang A."/>
            <person name="Wiebenga A."/>
            <person name="Young D."/>
            <person name="Pisabarro A."/>
            <person name="Eastwood D.C."/>
            <person name="Martin F."/>
            <person name="Cullen D."/>
            <person name="Grigoriev I.V."/>
            <person name="Hibbett D.S."/>
        </authorList>
    </citation>
    <scope>NUCLEOTIDE SEQUENCE [LARGE SCALE GENOMIC DNA]</scope>
    <source>
        <strain evidence="2 3">ATCC 11539</strain>
    </source>
</reference>
<evidence type="ECO:0000313" key="3">
    <source>
        <dbReference type="Proteomes" id="UP000030669"/>
    </source>
</evidence>
<proteinExistence type="predicted"/>
<name>S7Q0M3_GLOTA</name>
<dbReference type="KEGG" id="gtr:GLOTRDRAFT_95273"/>
<feature type="compositionally biased region" description="Basic residues" evidence="1">
    <location>
        <begin position="1"/>
        <end position="10"/>
    </location>
</feature>
<dbReference type="EMBL" id="KB469306">
    <property type="protein sequence ID" value="EPQ53293.1"/>
    <property type="molecule type" value="Genomic_DNA"/>
</dbReference>
<feature type="compositionally biased region" description="Basic and acidic residues" evidence="1">
    <location>
        <begin position="107"/>
        <end position="121"/>
    </location>
</feature>
<dbReference type="RefSeq" id="XP_007868559.1">
    <property type="nucleotide sequence ID" value="XM_007870368.1"/>
</dbReference>
<dbReference type="Proteomes" id="UP000030669">
    <property type="component" value="Unassembled WGS sequence"/>
</dbReference>
<sequence>MGRTQKRSSRFHAPCASGATSHQQPMERAMVKRASSRGLRITQTGRRTSRWDCESTPARSQFQSDVLGAMSHSEERLRNPYGESARTSLTCPSHNLQAPSRATRRSRLPEPKNKKAEEHRPARAPRPVLARLRAPIYHSHRNHPGRQRPLIHILSSKPTRTAAEKRARRYRIFRQQRNAGGYHYIIAGGKPWAILGPTMQHLPPRLHISRERKSPSTRRQTGSWVRHDGTGWADANRVDTLRGGLDDSRPAAMPKDGCVERRVDGQYAGWSAPDRGLWVVSGLQAAKVPDAPARDDVSSAQTHRCAYTTDQPDAIKCHQVESLAAPVVAKEDRGYRLGIDTRHEIPRPDTPGAAPCLAFTE</sequence>
<evidence type="ECO:0000256" key="1">
    <source>
        <dbReference type="SAM" id="MobiDB-lite"/>
    </source>
</evidence>
<keyword evidence="3" id="KW-1185">Reference proteome</keyword>
<dbReference type="AlphaFoldDB" id="S7Q0M3"/>
<feature type="region of interest" description="Disordered" evidence="1">
    <location>
        <begin position="1"/>
        <end position="65"/>
    </location>
</feature>